<protein>
    <submittedName>
        <fullName evidence="1">Uncharacterized protein</fullName>
    </submittedName>
</protein>
<proteinExistence type="predicted"/>
<name>F0EYM4_9NEIS</name>
<dbReference type="Proteomes" id="UP000004088">
    <property type="component" value="Unassembled WGS sequence"/>
</dbReference>
<dbReference type="AlphaFoldDB" id="F0EYM4"/>
<evidence type="ECO:0000313" key="2">
    <source>
        <dbReference type="Proteomes" id="UP000004088"/>
    </source>
</evidence>
<organism evidence="1 2">
    <name type="scientific">Kingella denitrificans ATCC 33394</name>
    <dbReference type="NCBI Taxonomy" id="888741"/>
    <lineage>
        <taxon>Bacteria</taxon>
        <taxon>Pseudomonadati</taxon>
        <taxon>Pseudomonadota</taxon>
        <taxon>Betaproteobacteria</taxon>
        <taxon>Neisseriales</taxon>
        <taxon>Neisseriaceae</taxon>
        <taxon>Kingella</taxon>
    </lineage>
</organism>
<sequence>MQAALVGAGHAFGQPEARECRLLWKNRIGIAAEPVPFSFGGTGGQTLTKQVEL</sequence>
<reference evidence="1 2" key="1">
    <citation type="submission" date="2011-01" db="EMBL/GenBank/DDBJ databases">
        <authorList>
            <person name="Muzny D."/>
            <person name="Qin X."/>
            <person name="Deng J."/>
            <person name="Jiang H."/>
            <person name="Liu Y."/>
            <person name="Qu J."/>
            <person name="Song X.-Z."/>
            <person name="Zhang L."/>
            <person name="Thornton R."/>
            <person name="Coyle M."/>
            <person name="Francisco L."/>
            <person name="Jackson L."/>
            <person name="Javaid M."/>
            <person name="Korchina V."/>
            <person name="Kovar C."/>
            <person name="Mata R."/>
            <person name="Mathew T."/>
            <person name="Ngo R."/>
            <person name="Nguyen L."/>
            <person name="Nguyen N."/>
            <person name="Okwuonu G."/>
            <person name="Ongeri F."/>
            <person name="Pham C."/>
            <person name="Simmons D."/>
            <person name="Wilczek-Boney K."/>
            <person name="Hale W."/>
            <person name="Jakkamsetti A."/>
            <person name="Pham P."/>
            <person name="Ruth R."/>
            <person name="San Lucas F."/>
            <person name="Warren J."/>
            <person name="Zhang J."/>
            <person name="Zhao Z."/>
            <person name="Zhou C."/>
            <person name="Zhu D."/>
            <person name="Lee S."/>
            <person name="Bess C."/>
            <person name="Blankenburg K."/>
            <person name="Forbes L."/>
            <person name="Fu Q."/>
            <person name="Gubbala S."/>
            <person name="Hirani K."/>
            <person name="Jayaseelan J.C."/>
            <person name="Lara F."/>
            <person name="Munidasa M."/>
            <person name="Palculict T."/>
            <person name="Patil S."/>
            <person name="Pu L.-L."/>
            <person name="Saada N."/>
            <person name="Tang L."/>
            <person name="Weissenberger G."/>
            <person name="Zhu Y."/>
            <person name="Hemphill L."/>
            <person name="Shang Y."/>
            <person name="Youmans B."/>
            <person name="Ayvaz T."/>
            <person name="Ross M."/>
            <person name="Santibanez J."/>
            <person name="Aqrawi P."/>
            <person name="Gross S."/>
            <person name="Joshi V."/>
            <person name="Fowler G."/>
            <person name="Nazareth L."/>
            <person name="Reid J."/>
            <person name="Worley K."/>
            <person name="Petrosino J."/>
            <person name="Highlander S."/>
            <person name="Gibbs R."/>
        </authorList>
    </citation>
    <scope>NUCLEOTIDE SEQUENCE [LARGE SCALE GENOMIC DNA]</scope>
    <source>
        <strain evidence="1 2">ATCC 33394</strain>
    </source>
</reference>
<dbReference type="EMBL" id="AEWV01000015">
    <property type="protein sequence ID" value="EGC17632.1"/>
    <property type="molecule type" value="Genomic_DNA"/>
</dbReference>
<comment type="caution">
    <text evidence="1">The sequence shown here is derived from an EMBL/GenBank/DDBJ whole genome shotgun (WGS) entry which is preliminary data.</text>
</comment>
<accession>F0EYM4</accession>
<gene>
    <name evidence="1" type="ORF">HMPREF9098_0958</name>
</gene>
<keyword evidence="2" id="KW-1185">Reference proteome</keyword>
<dbReference type="STRING" id="888741.HMPREF9098_0958"/>
<dbReference type="HOGENOM" id="CLU_3062423_0_0_4"/>
<evidence type="ECO:0000313" key="1">
    <source>
        <dbReference type="EMBL" id="EGC17632.1"/>
    </source>
</evidence>